<dbReference type="Pfam" id="PF13867">
    <property type="entry name" value="SAP30_Sin3_bdg"/>
    <property type="match status" value="1"/>
</dbReference>
<dbReference type="GO" id="GO:0008270">
    <property type="term" value="F:zinc ion binding"/>
    <property type="evidence" value="ECO:0007669"/>
    <property type="project" value="UniProtKB-KW"/>
</dbReference>
<dbReference type="AlphaFoldDB" id="A0A8I6RVD8"/>
<dbReference type="InterPro" id="IPR024145">
    <property type="entry name" value="His_deAcase_SAP30/SAP30L"/>
</dbReference>
<keyword evidence="7" id="KW-0805">Transcription regulation</keyword>
<evidence type="ECO:0000256" key="4">
    <source>
        <dbReference type="ARBA" id="ARBA00022723"/>
    </source>
</evidence>
<keyword evidence="8" id="KW-0238">DNA-binding</keyword>
<keyword evidence="9" id="KW-0804">Transcription</keyword>
<evidence type="ECO:0000256" key="5">
    <source>
        <dbReference type="ARBA" id="ARBA00022771"/>
    </source>
</evidence>
<feature type="domain" description="Histone deacetylase complex subunit SAP30 Sin3 binding" evidence="13">
    <location>
        <begin position="105"/>
        <end position="157"/>
    </location>
</feature>
<dbReference type="GO" id="GO:0003677">
    <property type="term" value="F:DNA binding"/>
    <property type="evidence" value="ECO:0007669"/>
    <property type="project" value="UniProtKB-KW"/>
</dbReference>
<evidence type="ECO:0000313" key="14">
    <source>
        <dbReference type="EnsemblMetazoa" id="XP_014248742.1"/>
    </source>
</evidence>
<evidence type="ECO:0000313" key="15">
    <source>
        <dbReference type="Proteomes" id="UP000494040"/>
    </source>
</evidence>
<dbReference type="GeneID" id="106666221"/>
<name>A0A8I6RVD8_CIMLE</name>
<evidence type="ECO:0008006" key="16">
    <source>
        <dbReference type="Google" id="ProtNLM"/>
    </source>
</evidence>
<dbReference type="OMA" id="SDQICCL"/>
<evidence type="ECO:0000256" key="7">
    <source>
        <dbReference type="ARBA" id="ARBA00023015"/>
    </source>
</evidence>
<keyword evidence="6" id="KW-0862">Zinc</keyword>
<sequence>MHRGELLNGFTSEEDSRGPSDQTCSLVEENHRCHRKAGNASYSKRIQKIVTQRKLKLHLDQGARHIYICDYHKSVIQSARSKRGNNKYSDDDSDVEQMEIDLSQLSVNTLRRYKKHFNVNTKHGLNKAQLADKLTQHFRTIQITDKTEKSITNRFMYLMRINGNKLDRKNGSDTT</sequence>
<feature type="region of interest" description="Disordered" evidence="11">
    <location>
        <begin position="1"/>
        <end position="22"/>
    </location>
</feature>
<dbReference type="OrthoDB" id="510958at2759"/>
<dbReference type="InterPro" id="IPR025718">
    <property type="entry name" value="SAP30_Sin3-bd"/>
</dbReference>
<reference evidence="14" key="1">
    <citation type="submission" date="2022-01" db="UniProtKB">
        <authorList>
            <consortium name="EnsemblMetazoa"/>
        </authorList>
    </citation>
    <scope>IDENTIFICATION</scope>
</reference>
<dbReference type="GO" id="GO:0000118">
    <property type="term" value="C:histone deacetylase complex"/>
    <property type="evidence" value="ECO:0007669"/>
    <property type="project" value="TreeGrafter"/>
</dbReference>
<dbReference type="KEGG" id="clec:106666221"/>
<evidence type="ECO:0000256" key="8">
    <source>
        <dbReference type="ARBA" id="ARBA00023125"/>
    </source>
</evidence>
<proteinExistence type="inferred from homology"/>
<dbReference type="GO" id="GO:0006355">
    <property type="term" value="P:regulation of DNA-templated transcription"/>
    <property type="evidence" value="ECO:0007669"/>
    <property type="project" value="TreeGrafter"/>
</dbReference>
<evidence type="ECO:0000256" key="10">
    <source>
        <dbReference type="ARBA" id="ARBA00023242"/>
    </source>
</evidence>
<dbReference type="Gene3D" id="6.10.160.20">
    <property type="match status" value="1"/>
</dbReference>
<dbReference type="GO" id="GO:0003712">
    <property type="term" value="F:transcription coregulator activity"/>
    <property type="evidence" value="ECO:0007669"/>
    <property type="project" value="TreeGrafter"/>
</dbReference>
<comment type="subcellular location">
    <subcellularLocation>
        <location evidence="1">Nucleus</location>
    </subcellularLocation>
</comment>
<evidence type="ECO:0000256" key="3">
    <source>
        <dbReference type="ARBA" id="ARBA00022491"/>
    </source>
</evidence>
<evidence type="ECO:0000256" key="1">
    <source>
        <dbReference type="ARBA" id="ARBA00004123"/>
    </source>
</evidence>
<dbReference type="CTD" id="8819"/>
<dbReference type="PANTHER" id="PTHR13286:SF6">
    <property type="entry name" value="HISTONE DEACETYLASE COMPLEX SUBUNIT SAP30L-RELATED"/>
    <property type="match status" value="1"/>
</dbReference>
<dbReference type="Gene3D" id="3.40.1800.30">
    <property type="match status" value="1"/>
</dbReference>
<organism evidence="14 15">
    <name type="scientific">Cimex lectularius</name>
    <name type="common">Bed bug</name>
    <name type="synonym">Acanthia lectularia</name>
    <dbReference type="NCBI Taxonomy" id="79782"/>
    <lineage>
        <taxon>Eukaryota</taxon>
        <taxon>Metazoa</taxon>
        <taxon>Ecdysozoa</taxon>
        <taxon>Arthropoda</taxon>
        <taxon>Hexapoda</taxon>
        <taxon>Insecta</taxon>
        <taxon>Pterygota</taxon>
        <taxon>Neoptera</taxon>
        <taxon>Paraneoptera</taxon>
        <taxon>Hemiptera</taxon>
        <taxon>Heteroptera</taxon>
        <taxon>Panheteroptera</taxon>
        <taxon>Cimicomorpha</taxon>
        <taxon>Cimicidae</taxon>
        <taxon>Cimex</taxon>
    </lineage>
</organism>
<feature type="domain" description="Histone deacetylase complex subunit SAP30 zinc-finger" evidence="12">
    <location>
        <begin position="20"/>
        <end position="90"/>
    </location>
</feature>
<dbReference type="RefSeq" id="XP_014248742.1">
    <property type="nucleotide sequence ID" value="XM_014393256.2"/>
</dbReference>
<dbReference type="PANTHER" id="PTHR13286">
    <property type="entry name" value="SAP30"/>
    <property type="match status" value="1"/>
</dbReference>
<protein>
    <recommendedName>
        <fullName evidence="16">Histone deacetylase complex subunit SAP30 homolog</fullName>
    </recommendedName>
</protein>
<dbReference type="EnsemblMetazoa" id="XM_014393256.2">
    <property type="protein sequence ID" value="XP_014248742.1"/>
    <property type="gene ID" value="LOC106666221"/>
</dbReference>
<keyword evidence="3" id="KW-0678">Repressor</keyword>
<evidence type="ECO:0000256" key="9">
    <source>
        <dbReference type="ARBA" id="ARBA00023163"/>
    </source>
</evidence>
<keyword evidence="5" id="KW-0863">Zinc-finger</keyword>
<dbReference type="InterPro" id="IPR025717">
    <property type="entry name" value="SAP30_zn-finger"/>
</dbReference>
<keyword evidence="10" id="KW-0539">Nucleus</keyword>
<dbReference type="InterPro" id="IPR038291">
    <property type="entry name" value="SAP30_C_sf"/>
</dbReference>
<evidence type="ECO:0000256" key="6">
    <source>
        <dbReference type="ARBA" id="ARBA00022833"/>
    </source>
</evidence>
<keyword evidence="4" id="KW-0479">Metal-binding</keyword>
<keyword evidence="15" id="KW-1185">Reference proteome</keyword>
<evidence type="ECO:0000259" key="13">
    <source>
        <dbReference type="Pfam" id="PF13867"/>
    </source>
</evidence>
<evidence type="ECO:0000259" key="12">
    <source>
        <dbReference type="Pfam" id="PF13866"/>
    </source>
</evidence>
<evidence type="ECO:0000256" key="2">
    <source>
        <dbReference type="ARBA" id="ARBA00006283"/>
    </source>
</evidence>
<evidence type="ECO:0000256" key="11">
    <source>
        <dbReference type="SAM" id="MobiDB-lite"/>
    </source>
</evidence>
<comment type="similarity">
    <text evidence="2">Belongs to the SAP30 family.</text>
</comment>
<dbReference type="Pfam" id="PF13866">
    <property type="entry name" value="zf-SAP30"/>
    <property type="match status" value="1"/>
</dbReference>
<dbReference type="Proteomes" id="UP000494040">
    <property type="component" value="Unassembled WGS sequence"/>
</dbReference>
<accession>A0A8I6RVD8</accession>